<protein>
    <submittedName>
        <fullName evidence="1">Uncharacterized protein</fullName>
    </submittedName>
</protein>
<sequence>MDRAGAGRRALRLPGRRLGSVPFLVRLAAGAIAEKHQPNPGESLVSAAARSVSWSALCRRGGGAAALILRKEKGGKTSKLELESFGCVWYTWQQNSKGKNH</sequence>
<organism evidence="1 2">
    <name type="scientific">Podarcis lilfordi</name>
    <name type="common">Lilford's wall lizard</name>
    <dbReference type="NCBI Taxonomy" id="74358"/>
    <lineage>
        <taxon>Eukaryota</taxon>
        <taxon>Metazoa</taxon>
        <taxon>Chordata</taxon>
        <taxon>Craniata</taxon>
        <taxon>Vertebrata</taxon>
        <taxon>Euteleostomi</taxon>
        <taxon>Lepidosauria</taxon>
        <taxon>Squamata</taxon>
        <taxon>Bifurcata</taxon>
        <taxon>Unidentata</taxon>
        <taxon>Episquamata</taxon>
        <taxon>Laterata</taxon>
        <taxon>Lacertibaenia</taxon>
        <taxon>Lacertidae</taxon>
        <taxon>Podarcis</taxon>
    </lineage>
</organism>
<accession>A0AA35KX56</accession>
<name>A0AA35KX56_9SAUR</name>
<proteinExistence type="predicted"/>
<keyword evidence="2" id="KW-1185">Reference proteome</keyword>
<reference evidence="1" key="1">
    <citation type="submission" date="2022-12" db="EMBL/GenBank/DDBJ databases">
        <authorList>
            <person name="Alioto T."/>
            <person name="Alioto T."/>
            <person name="Gomez Garrido J."/>
        </authorList>
    </citation>
    <scope>NUCLEOTIDE SEQUENCE</scope>
</reference>
<gene>
    <name evidence="1" type="ORF">PODLI_1B011229</name>
</gene>
<evidence type="ECO:0000313" key="2">
    <source>
        <dbReference type="Proteomes" id="UP001178461"/>
    </source>
</evidence>
<dbReference type="Proteomes" id="UP001178461">
    <property type="component" value="Chromosome 10"/>
</dbReference>
<dbReference type="AlphaFoldDB" id="A0AA35KX56"/>
<evidence type="ECO:0000313" key="1">
    <source>
        <dbReference type="EMBL" id="CAI5785114.1"/>
    </source>
</evidence>
<dbReference type="EMBL" id="OX395135">
    <property type="protein sequence ID" value="CAI5785114.1"/>
    <property type="molecule type" value="Genomic_DNA"/>
</dbReference>